<reference evidence="2" key="2">
    <citation type="journal article" date="2022" name="Microbiol. Resour. Announc.">
        <title>Metagenome Sequencing to Explore Phylogenomics of Terrestrial Cyanobacteria.</title>
        <authorList>
            <person name="Ward R.D."/>
            <person name="Stajich J.E."/>
            <person name="Johansen J.R."/>
            <person name="Huntemann M."/>
            <person name="Clum A."/>
            <person name="Foster B."/>
            <person name="Foster B."/>
            <person name="Roux S."/>
            <person name="Palaniappan K."/>
            <person name="Varghese N."/>
            <person name="Mukherjee S."/>
            <person name="Reddy T.B.K."/>
            <person name="Daum C."/>
            <person name="Copeland A."/>
            <person name="Chen I.A."/>
            <person name="Ivanova N.N."/>
            <person name="Kyrpides N.C."/>
            <person name="Shapiro N."/>
            <person name="Eloe-Fadrosh E.A."/>
            <person name="Pietrasiak N."/>
        </authorList>
    </citation>
    <scope>NUCLEOTIDE SEQUENCE</scope>
    <source>
        <strain evidence="2">JT2-VF2</strain>
    </source>
</reference>
<dbReference type="AlphaFoldDB" id="A0A951Q203"/>
<evidence type="ECO:0000313" key="2">
    <source>
        <dbReference type="EMBL" id="MBW4564344.1"/>
    </source>
</evidence>
<evidence type="ECO:0000313" key="3">
    <source>
        <dbReference type="Proteomes" id="UP000715781"/>
    </source>
</evidence>
<dbReference type="PANTHER" id="PTHR34988:SF1">
    <property type="entry name" value="DNA-BINDING PROTEIN"/>
    <property type="match status" value="1"/>
</dbReference>
<dbReference type="GO" id="GO:0003677">
    <property type="term" value="F:DNA binding"/>
    <property type="evidence" value="ECO:0007669"/>
    <property type="project" value="UniProtKB-KW"/>
</dbReference>
<name>A0A951Q203_9NOST</name>
<dbReference type="InterPro" id="IPR005175">
    <property type="entry name" value="PPC_dom"/>
</dbReference>
<proteinExistence type="predicted"/>
<dbReference type="PROSITE" id="PS51742">
    <property type="entry name" value="PPC"/>
    <property type="match status" value="1"/>
</dbReference>
<dbReference type="Proteomes" id="UP000715781">
    <property type="component" value="Unassembled WGS sequence"/>
</dbReference>
<gene>
    <name evidence="2" type="ORF">KME32_25020</name>
</gene>
<evidence type="ECO:0000259" key="1">
    <source>
        <dbReference type="PROSITE" id="PS51742"/>
    </source>
</evidence>
<feature type="domain" description="PPC" evidence="1">
    <location>
        <begin position="1"/>
        <end position="129"/>
    </location>
</feature>
<reference evidence="2" key="1">
    <citation type="submission" date="2021-05" db="EMBL/GenBank/DDBJ databases">
        <authorList>
            <person name="Pietrasiak N."/>
            <person name="Ward R."/>
            <person name="Stajich J.E."/>
            <person name="Kurbessoian T."/>
        </authorList>
    </citation>
    <scope>NUCLEOTIDE SEQUENCE</scope>
    <source>
        <strain evidence="2">JT2-VF2</strain>
    </source>
</reference>
<dbReference type="PANTHER" id="PTHR34988">
    <property type="entry name" value="PROTEIN, PUTATIVE-RELATED"/>
    <property type="match status" value="1"/>
</dbReference>
<organism evidence="2 3">
    <name type="scientific">Mojavia pulchra JT2-VF2</name>
    <dbReference type="NCBI Taxonomy" id="287848"/>
    <lineage>
        <taxon>Bacteria</taxon>
        <taxon>Bacillati</taxon>
        <taxon>Cyanobacteriota</taxon>
        <taxon>Cyanophyceae</taxon>
        <taxon>Nostocales</taxon>
        <taxon>Nostocaceae</taxon>
    </lineage>
</organism>
<comment type="caution">
    <text evidence="2">The sequence shown here is derived from an EMBL/GenBank/DDBJ whole genome shotgun (WGS) entry which is preliminary data.</text>
</comment>
<dbReference type="EMBL" id="JAHHHN010000021">
    <property type="protein sequence ID" value="MBW4564344.1"/>
    <property type="molecule type" value="Genomic_DNA"/>
</dbReference>
<sequence length="134" mass="14955">MKLFAIRLKPNEDLRQSLKQFAIQQDIKAGFILSAIGSLKQAKIRFANQDNSTVFNDKFEILTLNGTIATTGVHLHIAIADKQGKTIGGHLDNGCLIYTTAEIVIGASEEFTFKRSFDEQTGYLELEIEMQSFN</sequence>
<dbReference type="SUPFAM" id="SSF117856">
    <property type="entry name" value="AF0104/ALDC/Ptd012-like"/>
    <property type="match status" value="1"/>
</dbReference>
<accession>A0A951Q203</accession>
<dbReference type="CDD" id="cd11378">
    <property type="entry name" value="DUF296"/>
    <property type="match status" value="1"/>
</dbReference>
<keyword evidence="2" id="KW-0238">DNA-binding</keyword>
<dbReference type="Gene3D" id="3.30.1330.80">
    <property type="entry name" value="Hypothetical protein, similar to alpha- acetolactate decarboxylase, domain 2"/>
    <property type="match status" value="1"/>
</dbReference>
<dbReference type="Pfam" id="PF03479">
    <property type="entry name" value="PCC"/>
    <property type="match status" value="1"/>
</dbReference>
<protein>
    <submittedName>
        <fullName evidence="2">DNA-binding protein</fullName>
    </submittedName>
</protein>